<accession>A0ABU5QPN9</accession>
<dbReference type="InterPro" id="IPR026444">
    <property type="entry name" value="Secre_tail"/>
</dbReference>
<dbReference type="Pfam" id="PF18962">
    <property type="entry name" value="Por_Secre_tail"/>
    <property type="match status" value="1"/>
</dbReference>
<keyword evidence="1" id="KW-0732">Signal</keyword>
<dbReference type="Proteomes" id="UP001304671">
    <property type="component" value="Unassembled WGS sequence"/>
</dbReference>
<evidence type="ECO:0000313" key="4">
    <source>
        <dbReference type="Proteomes" id="UP001304671"/>
    </source>
</evidence>
<evidence type="ECO:0000313" key="3">
    <source>
        <dbReference type="EMBL" id="MEA5258699.1"/>
    </source>
</evidence>
<protein>
    <submittedName>
        <fullName evidence="3">T9SS type A sorting domain-containing protein</fullName>
    </submittedName>
</protein>
<keyword evidence="4" id="KW-1185">Reference proteome</keyword>
<gene>
    <name evidence="3" type="ORF">VB264_12960</name>
</gene>
<sequence length="1457" mass="159644">MFRSLQYLLLLSFFTFQLQAQTILISSINNEYGSSNTLCVGQRAFIKYTKTGNFTSNNVLTVQVKTSYDGENTWKSVNTIDSSGTLIFTLPESLINYTYGNSGYFNSDFRVVTSSPKVNSNTLQYKAIFSLPVVEFTNIQKKVLYPYESVSIGLKLSGSTPMNLLTSDSSKISLTYFNANSDNNLFNINPSKSGVYSIIEASNMCGKGIVKGGTNITVIDKRLQITGLSNLHVCKNGKLDIYYATSGNWDANNKFRIRLVDMSFNGSKFYDFEASETNGVLSTTISDAIPIGFYNIQIITANGPAIESPYFQSYISIHNALKVDFTAESTSISFGETKNLNYSISGYGSFLIELNNGQIIKKTDVLDDVINSYISVSPKSTTHYSIKSFSSSCGVGKGSKSILVTVNDGIKTDSLKAGKYCLGSSVEVKFSSNKAIKIGSKIKVRLLNDPFIVDSIYGFPYRDVVGTVIRENIASFILPMNLPESFSNNTFYVSVATDELKNVSVSPNSIYVLSLPSALITNLSGVTLASPQTLGIQLLLNGAGTYEITLSNNQKYKIEHNYVTWGMTGFTRVYFPKSEEIWISSIKNICGTNSSINPDKKTVIVENNNFSIQLSTNEFQPIEICAGKKIDINILIKGNFQQDNQYSAELIPDNNSLPKINLGTIKADQTQLLIPSNVKNGKYSLRVSSSNPFFYSNELTIAVMNIPTISISNSASQNILLGEIAPIDIKISGGGNVEVAYSDGTNESYGLGFYDYSTTIIRQFTQTGTFAVQSLSNICGIGKIDENNTVTVKVKNYNIINRYYNYANNISGYYCRNFKIPIPFDIVGKVDSTTTFSVQIAKPGDSNYTTILFGVKQSPALISIPESYTDVDYNIRIISSDNLVQSEPVGLRLKYSPELTLKLSNGNSEATINAGESITLYTQLKYKNYGVARYLIIDDKNNKTNGEISYGSTTLEEIKKPTENTIYTLTSVFNECGIGKASGSVKITVNPVVSMTFENANLFCNDKNIQANITALGTFGTDNIFKIIATNDNGVTTTLLTTSKTGKIVIQPNSQLKSGSYKIQIESSNPYQLKDVSYINLRELLDVTILGNPIINQGNPAYILFKNNKGSAIPDKNNFGSKEDVSFELSDGTSGSFYLNSNWPSSILVFPNNTTTYTLKSINNVCGPGKIKGSATVTVNPYANKQVSLSNILSTSTSYCRGAIVSIPFFSTGAYSAQNKFTVQISDSTGKNYQNLITEGNTSLLRAKIPMDLPLGHGYYIRVLASDSDASATSSNVPITILEAITARFDTESYYFNENKPIIINLTFTGTPPFTFVVGSDELNTKIFYSEKTNYSITLNPLANTSLRLFSVGNVNTCGTGTVVSPSTVKIELVTALEELGKLGINVFPNPTSNMIYIESNDKEVSIQLIDFSGKIIQEQILRGEQKQIDISKASAGTYFLRVLKEAQVATFKIIKL</sequence>
<evidence type="ECO:0000259" key="2">
    <source>
        <dbReference type="Pfam" id="PF18962"/>
    </source>
</evidence>
<proteinExistence type="predicted"/>
<dbReference type="RefSeq" id="WP_323249979.1">
    <property type="nucleotide sequence ID" value="NZ_JAYFUL010000019.1"/>
</dbReference>
<reference evidence="3 4" key="1">
    <citation type="submission" date="2023-12" db="EMBL/GenBank/DDBJ databases">
        <title>Novel species of the genus Arcicella isolated from rivers.</title>
        <authorList>
            <person name="Lu H."/>
        </authorList>
    </citation>
    <scope>NUCLEOTIDE SEQUENCE [LARGE SCALE GENOMIC DNA]</scope>
    <source>
        <strain evidence="3 4">LMG 21963</strain>
    </source>
</reference>
<feature type="signal peptide" evidence="1">
    <location>
        <begin position="1"/>
        <end position="20"/>
    </location>
</feature>
<evidence type="ECO:0000256" key="1">
    <source>
        <dbReference type="SAM" id="SignalP"/>
    </source>
</evidence>
<dbReference type="EMBL" id="JAYFUL010000019">
    <property type="protein sequence ID" value="MEA5258699.1"/>
    <property type="molecule type" value="Genomic_DNA"/>
</dbReference>
<organism evidence="3 4">
    <name type="scientific">Arcicella aquatica</name>
    <dbReference type="NCBI Taxonomy" id="217141"/>
    <lineage>
        <taxon>Bacteria</taxon>
        <taxon>Pseudomonadati</taxon>
        <taxon>Bacteroidota</taxon>
        <taxon>Cytophagia</taxon>
        <taxon>Cytophagales</taxon>
        <taxon>Flectobacillaceae</taxon>
        <taxon>Arcicella</taxon>
    </lineage>
</organism>
<feature type="chain" id="PRO_5046081132" evidence="1">
    <location>
        <begin position="21"/>
        <end position="1457"/>
    </location>
</feature>
<name>A0ABU5QPN9_9BACT</name>
<comment type="caution">
    <text evidence="3">The sequence shown here is derived from an EMBL/GenBank/DDBJ whole genome shotgun (WGS) entry which is preliminary data.</text>
</comment>
<feature type="domain" description="Secretion system C-terminal sorting" evidence="2">
    <location>
        <begin position="1387"/>
        <end position="1455"/>
    </location>
</feature>
<dbReference type="NCBIfam" id="TIGR04183">
    <property type="entry name" value="Por_Secre_tail"/>
    <property type="match status" value="1"/>
</dbReference>